<name>A0A8H4ETU8_GIGMA</name>
<organism evidence="1 2">
    <name type="scientific">Gigaspora margarita</name>
    <dbReference type="NCBI Taxonomy" id="4874"/>
    <lineage>
        <taxon>Eukaryota</taxon>
        <taxon>Fungi</taxon>
        <taxon>Fungi incertae sedis</taxon>
        <taxon>Mucoromycota</taxon>
        <taxon>Glomeromycotina</taxon>
        <taxon>Glomeromycetes</taxon>
        <taxon>Diversisporales</taxon>
        <taxon>Gigasporaceae</taxon>
        <taxon>Gigaspora</taxon>
    </lineage>
</organism>
<gene>
    <name evidence="1" type="ORF">F8M41_021464</name>
</gene>
<proteinExistence type="predicted"/>
<reference evidence="1 2" key="1">
    <citation type="journal article" date="2019" name="Environ. Microbiol.">
        <title>At the nexus of three kingdoms: the genome of the mycorrhizal fungus Gigaspora margarita provides insights into plant, endobacterial and fungal interactions.</title>
        <authorList>
            <person name="Venice F."/>
            <person name="Ghignone S."/>
            <person name="Salvioli di Fossalunga A."/>
            <person name="Amselem J."/>
            <person name="Novero M."/>
            <person name="Xianan X."/>
            <person name="Sedzielewska Toro K."/>
            <person name="Morin E."/>
            <person name="Lipzen A."/>
            <person name="Grigoriev I.V."/>
            <person name="Henrissat B."/>
            <person name="Martin F.M."/>
            <person name="Bonfante P."/>
        </authorList>
    </citation>
    <scope>NUCLEOTIDE SEQUENCE [LARGE SCALE GENOMIC DNA]</scope>
    <source>
        <strain evidence="1 2">BEG34</strain>
    </source>
</reference>
<sequence length="222" mass="25515">MEENGFLPTIHFRSKNSLPELPEYTFSLSTDQRSRLYSIDWQQKSKNQLYGKYSKWNKKNIQDEDDTQEYERPAKRLSLSNSTASKFSQYRQNVEDNYIENYNLSGNNQKGPFQRSMSSFMFGNKSVESSSSTIKKFIPHNLALDVDDDILPQSGNCGSFQRSLTDSLFGMRSVEHSNSTSIECNNTLKNVQAKTQRRSDLMVKIAGPIEFLPTDYVITIKV</sequence>
<dbReference type="EMBL" id="WTPW01000064">
    <property type="protein sequence ID" value="KAF0552607.1"/>
    <property type="molecule type" value="Genomic_DNA"/>
</dbReference>
<accession>A0A8H4ETU8</accession>
<comment type="caution">
    <text evidence="1">The sequence shown here is derived from an EMBL/GenBank/DDBJ whole genome shotgun (WGS) entry which is preliminary data.</text>
</comment>
<dbReference type="OrthoDB" id="2426998at2759"/>
<dbReference type="Proteomes" id="UP000439903">
    <property type="component" value="Unassembled WGS sequence"/>
</dbReference>
<evidence type="ECO:0000313" key="2">
    <source>
        <dbReference type="Proteomes" id="UP000439903"/>
    </source>
</evidence>
<protein>
    <submittedName>
        <fullName evidence="1">Uncharacterized protein</fullName>
    </submittedName>
</protein>
<evidence type="ECO:0000313" key="1">
    <source>
        <dbReference type="EMBL" id="KAF0552607.1"/>
    </source>
</evidence>
<keyword evidence="2" id="KW-1185">Reference proteome</keyword>
<dbReference type="AlphaFoldDB" id="A0A8H4ETU8"/>